<dbReference type="Pfam" id="PF12822">
    <property type="entry name" value="ECF_trnsprt"/>
    <property type="match status" value="1"/>
</dbReference>
<accession>A0A4R4FEH0</accession>
<comment type="similarity">
    <text evidence="2 8">Belongs to the prokaryotic riboflavin transporter (P-RFT) (TC 2.A.87) family.</text>
</comment>
<dbReference type="AlphaFoldDB" id="A0A4R4FEH0"/>
<keyword evidence="6 9" id="KW-1133">Transmembrane helix</keyword>
<keyword evidence="3 8" id="KW-0813">Transport</keyword>
<reference evidence="10 11" key="1">
    <citation type="journal article" date="2016" name="Nat. Microbiol.">
        <title>The Mouse Intestinal Bacterial Collection (miBC) provides host-specific insight into cultured diversity and functional potential of the gut microbiota.</title>
        <authorList>
            <person name="Lagkouvardos I."/>
            <person name="Pukall R."/>
            <person name="Abt B."/>
            <person name="Foesel B.U."/>
            <person name="Meier-Kolthoff J.P."/>
            <person name="Kumar N."/>
            <person name="Bresciani A."/>
            <person name="Martinez I."/>
            <person name="Just S."/>
            <person name="Ziegler C."/>
            <person name="Brugiroux S."/>
            <person name="Garzetti D."/>
            <person name="Wenning M."/>
            <person name="Bui T.P."/>
            <person name="Wang J."/>
            <person name="Hugenholtz F."/>
            <person name="Plugge C.M."/>
            <person name="Peterson D.A."/>
            <person name="Hornef M.W."/>
            <person name="Baines J.F."/>
            <person name="Smidt H."/>
            <person name="Walter J."/>
            <person name="Kristiansen K."/>
            <person name="Nielsen H.B."/>
            <person name="Haller D."/>
            <person name="Overmann J."/>
            <person name="Stecher B."/>
            <person name="Clavel T."/>
        </authorList>
    </citation>
    <scope>NUCLEOTIDE SEQUENCE [LARGE SCALE GENOMIC DNA]</scope>
    <source>
        <strain evidence="10 11">DSM 28560</strain>
    </source>
</reference>
<evidence type="ECO:0000256" key="4">
    <source>
        <dbReference type="ARBA" id="ARBA00022475"/>
    </source>
</evidence>
<dbReference type="GO" id="GO:0005886">
    <property type="term" value="C:plasma membrane"/>
    <property type="evidence" value="ECO:0007669"/>
    <property type="project" value="UniProtKB-SubCell"/>
</dbReference>
<evidence type="ECO:0000256" key="3">
    <source>
        <dbReference type="ARBA" id="ARBA00022448"/>
    </source>
</evidence>
<evidence type="ECO:0000256" key="6">
    <source>
        <dbReference type="ARBA" id="ARBA00022989"/>
    </source>
</evidence>
<dbReference type="InterPro" id="IPR024529">
    <property type="entry name" value="ECF_trnsprt_substrate-spec"/>
</dbReference>
<comment type="function">
    <text evidence="8">Probably a riboflavin-binding protein that interacts with the energy-coupling factor (ECF) ABC-transporter complex.</text>
</comment>
<evidence type="ECO:0000256" key="9">
    <source>
        <dbReference type="SAM" id="Phobius"/>
    </source>
</evidence>
<evidence type="ECO:0000256" key="1">
    <source>
        <dbReference type="ARBA" id="ARBA00004651"/>
    </source>
</evidence>
<dbReference type="PANTHER" id="PTHR38438:SF1">
    <property type="entry name" value="RIBOFLAVIN TRANSPORTER RIBU"/>
    <property type="match status" value="1"/>
</dbReference>
<protein>
    <recommendedName>
        <fullName evidence="8">Riboflavin transporter</fullName>
    </recommendedName>
</protein>
<feature type="transmembrane region" description="Helical" evidence="9">
    <location>
        <begin position="121"/>
        <end position="145"/>
    </location>
</feature>
<dbReference type="EMBL" id="SMMX01000006">
    <property type="protein sequence ID" value="TDA21778.1"/>
    <property type="molecule type" value="Genomic_DNA"/>
</dbReference>
<evidence type="ECO:0000256" key="5">
    <source>
        <dbReference type="ARBA" id="ARBA00022692"/>
    </source>
</evidence>
<dbReference type="GO" id="GO:0032217">
    <property type="term" value="F:riboflavin transmembrane transporter activity"/>
    <property type="evidence" value="ECO:0007669"/>
    <property type="project" value="UniProtKB-UniRule"/>
</dbReference>
<feature type="transmembrane region" description="Helical" evidence="9">
    <location>
        <begin position="21"/>
        <end position="38"/>
    </location>
</feature>
<name>A0A4R4FEH0_9FIRM</name>
<feature type="transmembrane region" description="Helical" evidence="9">
    <location>
        <begin position="173"/>
        <end position="200"/>
    </location>
</feature>
<dbReference type="PANTHER" id="PTHR38438">
    <property type="entry name" value="RIBOFLAVIN TRANSPORTER RIBU"/>
    <property type="match status" value="1"/>
</dbReference>
<evidence type="ECO:0000256" key="7">
    <source>
        <dbReference type="ARBA" id="ARBA00023136"/>
    </source>
</evidence>
<dbReference type="Gene3D" id="1.10.1760.20">
    <property type="match status" value="1"/>
</dbReference>
<evidence type="ECO:0000256" key="2">
    <source>
        <dbReference type="ARBA" id="ARBA00005540"/>
    </source>
</evidence>
<keyword evidence="7 8" id="KW-0472">Membrane</keyword>
<sequence length="212" mass="22774">MSTDVMTNADARTKTRTKVRMMAQTGMLGAIATVLMLFEIPLPFAPAFYQIDFSEVPVLVGCFAMGPLAGAAIEFIKILLNFAINGTITAGVGEAANFLIGCALVVPAGLIYKRRRSRTRAIAGMVSGTVIMTVIGCFLNAYILLPAYAKAFEMPIDALVGMGNAINASITDLFTFVMFAVAPFNLLKGVLASMIVLLIYKKISPVFKMNER</sequence>
<gene>
    <name evidence="10" type="ORF">E1963_08390</name>
</gene>
<evidence type="ECO:0000313" key="10">
    <source>
        <dbReference type="EMBL" id="TDA21778.1"/>
    </source>
</evidence>
<keyword evidence="5 9" id="KW-0812">Transmembrane</keyword>
<comment type="caution">
    <text evidence="10">The sequence shown here is derived from an EMBL/GenBank/DDBJ whole genome shotgun (WGS) entry which is preliminary data.</text>
</comment>
<evidence type="ECO:0000313" key="11">
    <source>
        <dbReference type="Proteomes" id="UP000295710"/>
    </source>
</evidence>
<keyword evidence="11" id="KW-1185">Reference proteome</keyword>
<proteinExistence type="inferred from homology"/>
<dbReference type="InterPro" id="IPR025720">
    <property type="entry name" value="RibU"/>
</dbReference>
<dbReference type="PIRSF" id="PIRSF037778">
    <property type="entry name" value="UCP037778_transp_RibU"/>
    <property type="match status" value="1"/>
</dbReference>
<organism evidence="10 11">
    <name type="scientific">Extibacter muris</name>
    <dbReference type="NCBI Taxonomy" id="1796622"/>
    <lineage>
        <taxon>Bacteria</taxon>
        <taxon>Bacillati</taxon>
        <taxon>Bacillota</taxon>
        <taxon>Clostridia</taxon>
        <taxon>Lachnospirales</taxon>
        <taxon>Lachnospiraceae</taxon>
        <taxon>Extibacter</taxon>
    </lineage>
</organism>
<evidence type="ECO:0000256" key="8">
    <source>
        <dbReference type="PIRNR" id="PIRNR037778"/>
    </source>
</evidence>
<keyword evidence="4 8" id="KW-1003">Cell membrane</keyword>
<dbReference type="Proteomes" id="UP000295710">
    <property type="component" value="Unassembled WGS sequence"/>
</dbReference>
<dbReference type="RefSeq" id="WP_132277088.1">
    <property type="nucleotide sequence ID" value="NZ_JAOBST010000037.1"/>
</dbReference>
<comment type="subcellular location">
    <subcellularLocation>
        <location evidence="1">Cell membrane</location>
        <topology evidence="1">Multi-pass membrane protein</topology>
    </subcellularLocation>
</comment>
<feature type="transmembrane region" description="Helical" evidence="9">
    <location>
        <begin position="58"/>
        <end position="80"/>
    </location>
</feature>